<dbReference type="VEuPathDB" id="VectorBase:ADAR2_011596"/>
<evidence type="ECO:0000256" key="11">
    <source>
        <dbReference type="SAM" id="MobiDB-lite"/>
    </source>
</evidence>
<evidence type="ECO:0000313" key="12">
    <source>
        <dbReference type="EMBL" id="ETN58473.1"/>
    </source>
</evidence>
<dbReference type="GO" id="GO:0030148">
    <property type="term" value="P:sphingolipid biosynthetic process"/>
    <property type="evidence" value="ECO:0007669"/>
    <property type="project" value="TreeGrafter"/>
</dbReference>
<evidence type="ECO:0000256" key="7">
    <source>
        <dbReference type="ARBA" id="ARBA00023098"/>
    </source>
</evidence>
<keyword evidence="8 10" id="KW-0472">Membrane</keyword>
<dbReference type="EnsemblMetazoa" id="ADAC009947-RA">
    <property type="protein sequence ID" value="ADAC009947-PA"/>
    <property type="gene ID" value="ADAC009947"/>
</dbReference>
<dbReference type="GO" id="GO:0009922">
    <property type="term" value="F:fatty acid elongase activity"/>
    <property type="evidence" value="ECO:0007669"/>
    <property type="project" value="UniProtKB-EC"/>
</dbReference>
<evidence type="ECO:0000256" key="6">
    <source>
        <dbReference type="ARBA" id="ARBA00022989"/>
    </source>
</evidence>
<dbReference type="Proteomes" id="UP000000673">
    <property type="component" value="Unassembled WGS sequence"/>
</dbReference>
<evidence type="ECO:0000313" key="13">
    <source>
        <dbReference type="EnsemblMetazoa" id="ADAC009947-PA"/>
    </source>
</evidence>
<organism evidence="12">
    <name type="scientific">Anopheles darlingi</name>
    <name type="common">Mosquito</name>
    <dbReference type="NCBI Taxonomy" id="43151"/>
    <lineage>
        <taxon>Eukaryota</taxon>
        <taxon>Metazoa</taxon>
        <taxon>Ecdysozoa</taxon>
        <taxon>Arthropoda</taxon>
        <taxon>Hexapoda</taxon>
        <taxon>Insecta</taxon>
        <taxon>Pterygota</taxon>
        <taxon>Neoptera</taxon>
        <taxon>Endopterygota</taxon>
        <taxon>Diptera</taxon>
        <taxon>Nematocera</taxon>
        <taxon>Culicoidea</taxon>
        <taxon>Culicidae</taxon>
        <taxon>Anophelinae</taxon>
        <taxon>Anopheles</taxon>
    </lineage>
</organism>
<evidence type="ECO:0000256" key="3">
    <source>
        <dbReference type="ARBA" id="ARBA00022679"/>
    </source>
</evidence>
<evidence type="ECO:0000256" key="10">
    <source>
        <dbReference type="RuleBase" id="RU361115"/>
    </source>
</evidence>
<evidence type="ECO:0000256" key="5">
    <source>
        <dbReference type="ARBA" id="ARBA00022832"/>
    </source>
</evidence>
<reference evidence="12 14" key="1">
    <citation type="journal article" date="2010" name="BMC Genomics">
        <title>Combination of measures distinguishes pre-miRNAs from other stem-loops in the genome of the newly sequenced Anopheles darlingi.</title>
        <authorList>
            <person name="Mendes N.D."/>
            <person name="Freitas A.T."/>
            <person name="Vasconcelos A.T."/>
            <person name="Sagot M.F."/>
        </authorList>
    </citation>
    <scope>NUCLEOTIDE SEQUENCE</scope>
</reference>
<dbReference type="FunCoup" id="W5J4Z1">
    <property type="interactions" value="23"/>
</dbReference>
<keyword evidence="14" id="KW-1185">Reference proteome</keyword>
<reference evidence="12" key="3">
    <citation type="journal article" date="2013" name="Nucleic Acids Res.">
        <title>The genome of Anopheles darlingi, the main neotropical malaria vector.</title>
        <authorList>
            <person name="Marinotti O."/>
            <person name="Cerqueira G.C."/>
            <person name="de Almeida L.G."/>
            <person name="Ferro M.I."/>
            <person name="Loreto E.L."/>
            <person name="Zaha A."/>
            <person name="Teixeira S.M."/>
            <person name="Wespiser A.R."/>
            <person name="Almeida E Silva A."/>
            <person name="Schlindwein A.D."/>
            <person name="Pacheco A.C."/>
            <person name="Silva A.L."/>
            <person name="Graveley B.R."/>
            <person name="Walenz B.P."/>
            <person name="Lima Bde A."/>
            <person name="Ribeiro C.A."/>
            <person name="Nunes-Silva C.G."/>
            <person name="de Carvalho C.R."/>
            <person name="Soares C.M."/>
            <person name="de Menezes C.B."/>
            <person name="Matiolli C."/>
            <person name="Caffrey D."/>
            <person name="Araujo D.A."/>
            <person name="de Oliveira D.M."/>
            <person name="Golenbock D."/>
            <person name="Grisard E.C."/>
            <person name="Fantinatti-Garboggini F."/>
            <person name="de Carvalho F.M."/>
            <person name="Barcellos F.G."/>
            <person name="Prosdocimi F."/>
            <person name="May G."/>
            <person name="Azevedo Junior G.M."/>
            <person name="Guimaraes G.M."/>
            <person name="Goldman G.H."/>
            <person name="Padilha I.Q."/>
            <person name="Batista Jda S."/>
            <person name="Ferro J.A."/>
            <person name="Ribeiro J.M."/>
            <person name="Fietto J.L."/>
            <person name="Dabbas K.M."/>
            <person name="Cerdeira L."/>
            <person name="Agnez-Lima L.F."/>
            <person name="Brocchi M."/>
            <person name="de Carvalho M.O."/>
            <person name="Teixeira Mde M."/>
            <person name="Diniz Maia Mde M."/>
            <person name="Goldman M.H."/>
            <person name="Cruz Schneider M.P."/>
            <person name="Felipe M.S."/>
            <person name="Hungria M."/>
            <person name="Nicolas M.F."/>
            <person name="Pereira M."/>
            <person name="Montes M.A."/>
            <person name="Cantao M.E."/>
            <person name="Vincentz M."/>
            <person name="Rafael M.S."/>
            <person name="Silverman N."/>
            <person name="Stoco P.H."/>
            <person name="Souza R.C."/>
            <person name="Vicentini R."/>
            <person name="Gazzinelli R.T."/>
            <person name="Neves Rde O."/>
            <person name="Silva R."/>
            <person name="Astolfi-Filho S."/>
            <person name="Maciel T.E."/>
            <person name="Urmenyi T.P."/>
            <person name="Tadei W.P."/>
            <person name="Camargo E.P."/>
            <person name="de Vasconcelos A.T."/>
        </authorList>
    </citation>
    <scope>NUCLEOTIDE SEQUENCE</scope>
</reference>
<gene>
    <name evidence="12" type="ORF">AND_009947</name>
</gene>
<keyword evidence="4 10" id="KW-0812">Transmembrane</keyword>
<evidence type="ECO:0000256" key="1">
    <source>
        <dbReference type="ARBA" id="ARBA00004141"/>
    </source>
</evidence>
<dbReference type="EC" id="2.3.1.199" evidence="10"/>
<evidence type="ECO:0000313" key="14">
    <source>
        <dbReference type="Proteomes" id="UP000000673"/>
    </source>
</evidence>
<comment type="catalytic activity">
    <reaction evidence="10">
        <text>a very-long-chain acyl-CoA + malonyl-CoA + H(+) = a very-long-chain 3-oxoacyl-CoA + CO2 + CoA</text>
        <dbReference type="Rhea" id="RHEA:32727"/>
        <dbReference type="ChEBI" id="CHEBI:15378"/>
        <dbReference type="ChEBI" id="CHEBI:16526"/>
        <dbReference type="ChEBI" id="CHEBI:57287"/>
        <dbReference type="ChEBI" id="CHEBI:57384"/>
        <dbReference type="ChEBI" id="CHEBI:90725"/>
        <dbReference type="ChEBI" id="CHEBI:90736"/>
        <dbReference type="EC" id="2.3.1.199"/>
    </reaction>
</comment>
<comment type="similarity">
    <text evidence="10">Belongs to the ELO family.</text>
</comment>
<dbReference type="GO" id="GO:0034625">
    <property type="term" value="P:fatty acid elongation, monounsaturated fatty acid"/>
    <property type="evidence" value="ECO:0007669"/>
    <property type="project" value="TreeGrafter"/>
</dbReference>
<comment type="subcellular location">
    <subcellularLocation>
        <location evidence="1">Membrane</location>
        <topology evidence="1">Multi-pass membrane protein</topology>
    </subcellularLocation>
</comment>
<feature type="region of interest" description="Disordered" evidence="11">
    <location>
        <begin position="274"/>
        <end position="301"/>
    </location>
</feature>
<dbReference type="GO" id="GO:0042761">
    <property type="term" value="P:very long-chain fatty acid biosynthetic process"/>
    <property type="evidence" value="ECO:0007669"/>
    <property type="project" value="TreeGrafter"/>
</dbReference>
<keyword evidence="5 10" id="KW-0276">Fatty acid metabolism</keyword>
<feature type="transmembrane region" description="Helical" evidence="10">
    <location>
        <begin position="232"/>
        <end position="251"/>
    </location>
</feature>
<accession>W5J4Z1</accession>
<keyword evidence="7 10" id="KW-0443">Lipid metabolism</keyword>
<dbReference type="GO" id="GO:0019367">
    <property type="term" value="P:fatty acid elongation, saturated fatty acid"/>
    <property type="evidence" value="ECO:0007669"/>
    <property type="project" value="TreeGrafter"/>
</dbReference>
<feature type="transmembrane region" description="Helical" evidence="10">
    <location>
        <begin position="206"/>
        <end position="226"/>
    </location>
</feature>
<reference evidence="12" key="2">
    <citation type="submission" date="2010-05" db="EMBL/GenBank/DDBJ databases">
        <authorList>
            <person name="Almeida L.G."/>
            <person name="Nicolas M.F."/>
            <person name="Souza R.C."/>
            <person name="Vasconcelos A.T.R."/>
        </authorList>
    </citation>
    <scope>NUCLEOTIDE SEQUENCE</scope>
</reference>
<keyword evidence="6 10" id="KW-1133">Transmembrane helix</keyword>
<dbReference type="InterPro" id="IPR002076">
    <property type="entry name" value="ELO_fam"/>
</dbReference>
<dbReference type="GO" id="GO:0005789">
    <property type="term" value="C:endoplasmic reticulum membrane"/>
    <property type="evidence" value="ECO:0007669"/>
    <property type="project" value="TreeGrafter"/>
</dbReference>
<dbReference type="PANTHER" id="PTHR11157">
    <property type="entry name" value="FATTY ACID ACYL TRANSFERASE-RELATED"/>
    <property type="match status" value="1"/>
</dbReference>
<evidence type="ECO:0000256" key="8">
    <source>
        <dbReference type="ARBA" id="ARBA00023136"/>
    </source>
</evidence>
<protein>
    <recommendedName>
        <fullName evidence="10">Elongation of very long chain fatty acids protein</fullName>
        <ecNumber evidence="10">2.3.1.199</ecNumber>
    </recommendedName>
    <alternativeName>
        <fullName evidence="10">Very-long-chain 3-oxoacyl-CoA synthase</fullName>
    </alternativeName>
</protein>
<reference evidence="13" key="4">
    <citation type="submission" date="2015-06" db="UniProtKB">
        <authorList>
            <consortium name="EnsemblMetazoa"/>
        </authorList>
    </citation>
    <scope>IDENTIFICATION</scope>
</reference>
<feature type="transmembrane region" description="Helical" evidence="10">
    <location>
        <begin position="172"/>
        <end position="194"/>
    </location>
</feature>
<dbReference type="EMBL" id="ADMH02002132">
    <property type="protein sequence ID" value="ETN58473.1"/>
    <property type="molecule type" value="Genomic_DNA"/>
</dbReference>
<proteinExistence type="inferred from homology"/>
<keyword evidence="9 10" id="KW-0275">Fatty acid biosynthesis</keyword>
<evidence type="ECO:0000256" key="4">
    <source>
        <dbReference type="ARBA" id="ARBA00022692"/>
    </source>
</evidence>
<dbReference type="PANTHER" id="PTHR11157:SF153">
    <property type="entry name" value="ELONGATION OF VERY LONG CHAIN FATTY ACIDS PROTEIN"/>
    <property type="match status" value="1"/>
</dbReference>
<dbReference type="GO" id="GO:0034626">
    <property type="term" value="P:fatty acid elongation, polyunsaturated fatty acid"/>
    <property type="evidence" value="ECO:0007669"/>
    <property type="project" value="TreeGrafter"/>
</dbReference>
<dbReference type="STRING" id="43151.W5J4Z1"/>
<name>W5J4Z1_ANODA</name>
<keyword evidence="2 10" id="KW-0444">Lipid biosynthesis</keyword>
<sequence>MSSPNVTTSSNYWDFLFTELADPRTNHWPLISSPVPGLTIIASYLYFVLNFGPKYMANRKPFQMQKTLVVYNFIQVLVSVYLFLEGLDGAWLRHYSWRCQPVDFDNNPAAMRVARGCYIYFLAKISELLDTVFFTLRKKDNQITFLHLYHHTVMPMISWGATKYYPGGHGTFIGVINSFVHIVMYTYYMMAAMGPQYQKYLWWKKYITNLQMVQFGMAFAHSAQLLWTDCGYPRWSVFFTLPNAIFFYMLFNDFYKKSYGSKKAAAAKLANDAANADNNNTHPTTTPTTTPSADKVASKEL</sequence>
<evidence type="ECO:0000256" key="2">
    <source>
        <dbReference type="ARBA" id="ARBA00022516"/>
    </source>
</evidence>
<feature type="transmembrane region" description="Helical" evidence="10">
    <location>
        <begin position="68"/>
        <end position="84"/>
    </location>
</feature>
<dbReference type="VEuPathDB" id="VectorBase:ADAC009947"/>
<feature type="transmembrane region" description="Helical" evidence="10">
    <location>
        <begin position="27"/>
        <end position="47"/>
    </location>
</feature>
<dbReference type="HOGENOM" id="CLU_048483_0_0_1"/>
<evidence type="ECO:0000256" key="9">
    <source>
        <dbReference type="ARBA" id="ARBA00023160"/>
    </source>
</evidence>
<dbReference type="Pfam" id="PF01151">
    <property type="entry name" value="ELO"/>
    <property type="match status" value="1"/>
</dbReference>
<keyword evidence="3 10" id="KW-0808">Transferase</keyword>
<feature type="compositionally biased region" description="Low complexity" evidence="11">
    <location>
        <begin position="274"/>
        <end position="294"/>
    </location>
</feature>
<dbReference type="eggNOG" id="KOG3071">
    <property type="taxonomic scope" value="Eukaryota"/>
</dbReference>
<dbReference type="OMA" id="CAKNLNA"/>
<dbReference type="AlphaFoldDB" id="W5J4Z1"/>